<dbReference type="Gene3D" id="1.20.5.420">
    <property type="entry name" value="Immunoglobulin FC, subunit C"/>
    <property type="match status" value="1"/>
</dbReference>
<proteinExistence type="predicted"/>
<dbReference type="SUPFAM" id="SSF46997">
    <property type="entry name" value="Bacterial immunoglobulin/albumin-binding domains"/>
    <property type="match status" value="1"/>
</dbReference>
<dbReference type="Proteomes" id="UP001198374">
    <property type="component" value="Unassembled WGS sequence"/>
</dbReference>
<name>A0ABS7YY27_9FIRM</name>
<protein>
    <submittedName>
        <fullName evidence="1">Uncharacterized protein</fullName>
    </submittedName>
</protein>
<dbReference type="EMBL" id="JAIWIY010000001">
    <property type="protein sequence ID" value="MCA2096625.1"/>
    <property type="molecule type" value="Genomic_DNA"/>
</dbReference>
<comment type="caution">
    <text evidence="1">The sequence shown here is derived from an EMBL/GenBank/DDBJ whole genome shotgun (WGS) entry which is preliminary data.</text>
</comment>
<dbReference type="InterPro" id="IPR009063">
    <property type="entry name" value="Ig/albumin-bd_sf"/>
</dbReference>
<dbReference type="RefSeq" id="WP_209774666.1">
    <property type="nucleotide sequence ID" value="NZ_JAGGLO010000008.1"/>
</dbReference>
<reference evidence="2" key="1">
    <citation type="submission" date="2023-07" db="EMBL/GenBank/DDBJ databases">
        <title>FDA dAtabase for Regulatory Grade micrObial Sequences (FDA-ARGOS): Supporting development and validation of Infectious Disease Dx tests.</title>
        <authorList>
            <person name="Sproer C."/>
            <person name="Gronow S."/>
            <person name="Severitt S."/>
            <person name="Schroder I."/>
            <person name="Tallon L."/>
            <person name="Sadzewicz L."/>
            <person name="Zhao X."/>
            <person name="Boylan J."/>
            <person name="Ott S."/>
            <person name="Bowen H."/>
            <person name="Vavikolanu K."/>
            <person name="Hazen T."/>
            <person name="Aluvathingal J."/>
            <person name="Nadendla S."/>
            <person name="Lowell S."/>
            <person name="Myers T."/>
            <person name="Yan Y."/>
        </authorList>
    </citation>
    <scope>NUCLEOTIDE SEQUENCE [LARGE SCALE GENOMIC DNA]</scope>
    <source>
        <strain evidence="2">FDAARGOS_1538</strain>
    </source>
</reference>
<accession>A0ABS7YY27</accession>
<organism evidence="1 2">
    <name type="scientific">Anaerococcus degeneri</name>
    <dbReference type="NCBI Taxonomy" id="361500"/>
    <lineage>
        <taxon>Bacteria</taxon>
        <taxon>Bacillati</taxon>
        <taxon>Bacillota</taxon>
        <taxon>Tissierellia</taxon>
        <taxon>Tissierellales</taxon>
        <taxon>Peptoniphilaceae</taxon>
        <taxon>Anaerococcus</taxon>
    </lineage>
</organism>
<evidence type="ECO:0000313" key="2">
    <source>
        <dbReference type="Proteomes" id="UP001198374"/>
    </source>
</evidence>
<gene>
    <name evidence="1" type="ORF">LDJ82_06955</name>
</gene>
<evidence type="ECO:0000313" key="1">
    <source>
        <dbReference type="EMBL" id="MCA2096625.1"/>
    </source>
</evidence>
<sequence>MKKNNIKKVILAAALAASVFGPKVEKAYATNTITVSQEFYDAYIGLQNTIKQAKEMIETPRYFNASGYYQRGLDGQIKASEEVFDKAYRNIKLDRNLANEATRLDLVNSTRDLKLAMNALDGKKASISELKKLVDDNPAFTESSSFRNATKAEKDAYLKAYNEANSFVIYHGYDESKLSESKVAAYVKNLKDARLAITKSYEPLENKLALKEEIALASKLRNDGDKYTKKSFDTFLAALKLAETSVEDKASKKTAVEYKELTDALKKARLALVENKVEDESTKLRRQRLQKSLEENRIAVKAAKLLLDVSPEKVKSVKADLLKLIKNSEALAVKAEEALKKLDGIKG</sequence>
<keyword evidence="2" id="KW-1185">Reference proteome</keyword>